<evidence type="ECO:0000313" key="4">
    <source>
        <dbReference type="Proteomes" id="UP000501676"/>
    </source>
</evidence>
<feature type="transmembrane region" description="Helical" evidence="1">
    <location>
        <begin position="102"/>
        <end position="122"/>
    </location>
</feature>
<evidence type="ECO:0000256" key="1">
    <source>
        <dbReference type="SAM" id="Phobius"/>
    </source>
</evidence>
<dbReference type="InterPro" id="IPR005182">
    <property type="entry name" value="YdbS-like_PH"/>
</dbReference>
<dbReference type="AlphaFoldDB" id="A0A6G7BA69"/>
<dbReference type="Proteomes" id="UP000501676">
    <property type="component" value="Chromosome"/>
</dbReference>
<feature type="transmembrane region" description="Helical" evidence="1">
    <location>
        <begin position="69"/>
        <end position="90"/>
    </location>
</feature>
<gene>
    <name evidence="3" type="ORF">G6Z83_06370</name>
</gene>
<dbReference type="PANTHER" id="PTHR34473">
    <property type="entry name" value="UPF0699 TRANSMEMBRANE PROTEIN YDBS"/>
    <property type="match status" value="1"/>
</dbReference>
<keyword evidence="1" id="KW-0812">Transmembrane</keyword>
<evidence type="ECO:0000259" key="2">
    <source>
        <dbReference type="Pfam" id="PF03703"/>
    </source>
</evidence>
<name>A0A6G7BA69_9LACO</name>
<protein>
    <submittedName>
        <fullName evidence="3">PH domain-containing protein</fullName>
    </submittedName>
</protein>
<proteinExistence type="predicted"/>
<reference evidence="3 4" key="1">
    <citation type="submission" date="2020-02" db="EMBL/GenBank/DDBJ databases">
        <title>Complete genome sequences of six Lactobacillus iners strains isolated from the human vagina.</title>
        <authorList>
            <person name="France M.T."/>
            <person name="Rutt L."/>
            <person name="Narina S."/>
            <person name="Arbaugh S."/>
            <person name="Humphrys M.S."/>
            <person name="Ma B."/>
            <person name="Hayward M.R."/>
            <person name="Relman D."/>
            <person name="Kwon D.S."/>
            <person name="Ravel J."/>
        </authorList>
    </citation>
    <scope>NUCLEOTIDE SEQUENCE [LARGE SCALE GENOMIC DNA]</scope>
    <source>
        <strain evidence="3 4">C0210C1</strain>
    </source>
</reference>
<accession>A0A6G7BA69</accession>
<keyword evidence="1" id="KW-0472">Membrane</keyword>
<feature type="domain" description="YdbS-like PH" evidence="2">
    <location>
        <begin position="126"/>
        <end position="198"/>
    </location>
</feature>
<organism evidence="3 4">
    <name type="scientific">Lactobacillus iners</name>
    <dbReference type="NCBI Taxonomy" id="147802"/>
    <lineage>
        <taxon>Bacteria</taxon>
        <taxon>Bacillati</taxon>
        <taxon>Bacillota</taxon>
        <taxon>Bacilli</taxon>
        <taxon>Lactobacillales</taxon>
        <taxon>Lactobacillaceae</taxon>
        <taxon>Lactobacillus</taxon>
    </lineage>
</organism>
<sequence length="216" mass="24666">MKINHINILPHHVIYQLELYITTCCPEKQSSTNYTVAFTYYNGIIDIKIDWISKYGGNTMKYQTSSKLIIIRAIYSIVMIAILAIIIGSQYLLKLSSEMHNIITYLAIVLIVFLLILMLIYTPLEYKMLGIKINDSGVIIHRGLIIRKKIYIAWSKIYTVTKSNGPLELLTNTKSVSVVTLANEITIPAINKKQADEFIKCMNQAIKEHTNENTSY</sequence>
<dbReference type="PANTHER" id="PTHR34473:SF2">
    <property type="entry name" value="UPF0699 TRANSMEMBRANE PROTEIN YDBT"/>
    <property type="match status" value="1"/>
</dbReference>
<dbReference type="EMBL" id="CP049228">
    <property type="protein sequence ID" value="QIH24292.1"/>
    <property type="molecule type" value="Genomic_DNA"/>
</dbReference>
<evidence type="ECO:0000313" key="3">
    <source>
        <dbReference type="EMBL" id="QIH24292.1"/>
    </source>
</evidence>
<dbReference type="Pfam" id="PF03703">
    <property type="entry name" value="bPH_2"/>
    <property type="match status" value="1"/>
</dbReference>
<keyword evidence="1" id="KW-1133">Transmembrane helix</keyword>